<reference evidence="2" key="1">
    <citation type="journal article" date="2019" name="Int. J. Syst. Evol. Microbiol.">
        <title>The Global Catalogue of Microorganisms (GCM) 10K type strain sequencing project: providing services to taxonomists for standard genome sequencing and annotation.</title>
        <authorList>
            <consortium name="The Broad Institute Genomics Platform"/>
            <consortium name="The Broad Institute Genome Sequencing Center for Infectious Disease"/>
            <person name="Wu L."/>
            <person name="Ma J."/>
        </authorList>
    </citation>
    <scope>NUCLEOTIDE SEQUENCE [LARGE SCALE GENOMIC DNA]</scope>
    <source>
        <strain evidence="2">CGMCC 1.3240</strain>
    </source>
</reference>
<accession>A0ABW0W6C4</accession>
<dbReference type="RefSeq" id="WP_379192630.1">
    <property type="nucleotide sequence ID" value="NZ_JBHSOW010000135.1"/>
</dbReference>
<dbReference type="EMBL" id="JBHSOW010000135">
    <property type="protein sequence ID" value="MFC5653751.1"/>
    <property type="molecule type" value="Genomic_DNA"/>
</dbReference>
<protein>
    <submittedName>
        <fullName evidence="1">Uncharacterized protein</fullName>
    </submittedName>
</protein>
<sequence>MSFVKVLNAGYVRLVDHMGSDLTVVNAARVSYAKESLELSERMFSVTQVNSDVHHYFYCLKAPAY</sequence>
<proteinExistence type="predicted"/>
<keyword evidence="2" id="KW-1185">Reference proteome</keyword>
<organism evidence="1 2">
    <name type="scientific">Paenibacillus solisilvae</name>
    <dbReference type="NCBI Taxonomy" id="2486751"/>
    <lineage>
        <taxon>Bacteria</taxon>
        <taxon>Bacillati</taxon>
        <taxon>Bacillota</taxon>
        <taxon>Bacilli</taxon>
        <taxon>Bacillales</taxon>
        <taxon>Paenibacillaceae</taxon>
        <taxon>Paenibacillus</taxon>
    </lineage>
</organism>
<gene>
    <name evidence="1" type="ORF">ACFPYJ_32490</name>
</gene>
<evidence type="ECO:0000313" key="2">
    <source>
        <dbReference type="Proteomes" id="UP001596047"/>
    </source>
</evidence>
<dbReference type="Proteomes" id="UP001596047">
    <property type="component" value="Unassembled WGS sequence"/>
</dbReference>
<dbReference type="InterPro" id="IPR036098">
    <property type="entry name" value="Thymidylate_synthase_ThyX_sf"/>
</dbReference>
<evidence type="ECO:0000313" key="1">
    <source>
        <dbReference type="EMBL" id="MFC5653751.1"/>
    </source>
</evidence>
<dbReference type="SUPFAM" id="SSF69796">
    <property type="entry name" value="Thymidylate synthase-complementing protein Thy1"/>
    <property type="match status" value="1"/>
</dbReference>
<dbReference type="Gene3D" id="3.30.1360.170">
    <property type="match status" value="1"/>
</dbReference>
<comment type="caution">
    <text evidence="1">The sequence shown here is derived from an EMBL/GenBank/DDBJ whole genome shotgun (WGS) entry which is preliminary data.</text>
</comment>
<name>A0ABW0W6C4_9BACL</name>